<dbReference type="PANTHER" id="PTHR43152:SF3">
    <property type="entry name" value="UVRABC SYSTEM PROTEIN A"/>
    <property type="match status" value="1"/>
</dbReference>
<evidence type="ECO:0000259" key="14">
    <source>
        <dbReference type="PROSITE" id="PS50893"/>
    </source>
</evidence>
<comment type="similarity">
    <text evidence="11">Belongs to the ABC transporter superfamily. UvrA family.</text>
</comment>
<sequence>MKSIKITGARIHNLKEFDISIPKNKLIVATGVSGSGKSSLMFDIIFEEGRREYLQSLGMFPGLEDERKFDSISGIGPTIAVKQSIVRQSNPRSTVGSRTQILGLLSLLYSSEGQISCSQCETLVEADLTCSNCGNEEERLESGYFSYNNANGMCMKCSGRGAYYKVNMEKLVPHDNTTVREIFDSIEVTPGIGRVLERNLKEYMDMPYSTLPEDVKEEVINGHYINNNSENQSFCLSRILQIRHKKGEHLSGLYEMVACPECHGFRIGEEARRVFINGRHIGEVGKMTLTEAKEFLESILEKVELTQLGKNLLRDILRKTTSLINSRLGHLSLYREMSSLSGGEIQRLFLNSHLESKMESLIYILDEPTVGLHESEKAELLKSIHALKELGNTVIVVEHDKSTIEMADHIIDIGPKAGIEGGQVIYEGDFAGLLKCDKSLTGQYLSGKAKMPTRTIKQNILEDITMPRLTIQHAKTNNLKDVTVSFPLGVIVGVAGVSGSGKSSLISDTLIPLLKSHFRDHSKNGAANTEDNQIDFEDESTLIETIAERLDGVEHISGFAEVSQAPIGRNINSNPITFIKIWDKIRKLFAEQPEVKRLNLSAGHFSFNSEGACPECGGSGRKTIFPGASIKMYTTCGKCKGKRYNAEALTVRYKGKNISEILDMQVSEAVSFFKDNKAIVSTLKVMERIGMGYITLGQPTSTMSGGEAQRLKLAKEIGKQRKGNILYVLDEPTTGLSLYDTAQLIKLLNELVENGNSVIVIEHNHEVLESCDWIIEVGPVGGAGGGRIIAEGSPQALKKDPNSITGKYLDLDGHN</sequence>
<dbReference type="AlphaFoldDB" id="A0A6G4A3V4"/>
<dbReference type="GO" id="GO:0005737">
    <property type="term" value="C:cytoplasm"/>
    <property type="evidence" value="ECO:0007669"/>
    <property type="project" value="UniProtKB-SubCell"/>
</dbReference>
<gene>
    <name evidence="15" type="ORF">GK047_23745</name>
</gene>
<organism evidence="15">
    <name type="scientific">Paenibacillus sp. SYP-B3998</name>
    <dbReference type="NCBI Taxonomy" id="2678564"/>
    <lineage>
        <taxon>Bacteria</taxon>
        <taxon>Bacillati</taxon>
        <taxon>Bacillota</taxon>
        <taxon>Bacilli</taxon>
        <taxon>Bacillales</taxon>
        <taxon>Paenibacillaceae</taxon>
        <taxon>Paenibacillus</taxon>
    </lineage>
</organism>
<evidence type="ECO:0000256" key="4">
    <source>
        <dbReference type="ARBA" id="ARBA00022741"/>
    </source>
</evidence>
<name>A0A6G4A3V4_9BACL</name>
<keyword evidence="3" id="KW-0677">Repeat</keyword>
<dbReference type="GO" id="GO:0003677">
    <property type="term" value="F:DNA binding"/>
    <property type="evidence" value="ECO:0007669"/>
    <property type="project" value="UniProtKB-KW"/>
</dbReference>
<dbReference type="SUPFAM" id="SSF52540">
    <property type="entry name" value="P-loop containing nucleoside triphosphate hydrolases"/>
    <property type="match status" value="2"/>
</dbReference>
<dbReference type="EMBL" id="JAAIKC010000012">
    <property type="protein sequence ID" value="NEW09010.1"/>
    <property type="molecule type" value="Genomic_DNA"/>
</dbReference>
<dbReference type="InterPro" id="IPR017871">
    <property type="entry name" value="ABC_transporter-like_CS"/>
</dbReference>
<evidence type="ECO:0000256" key="13">
    <source>
        <dbReference type="ARBA" id="ARBA00042156"/>
    </source>
</evidence>
<keyword evidence="4" id="KW-0547">Nucleotide-binding</keyword>
<dbReference type="GO" id="GO:0005524">
    <property type="term" value="F:ATP binding"/>
    <property type="evidence" value="ECO:0007669"/>
    <property type="project" value="UniProtKB-KW"/>
</dbReference>
<dbReference type="InterPro" id="IPR027417">
    <property type="entry name" value="P-loop_NTPase"/>
</dbReference>
<evidence type="ECO:0000256" key="5">
    <source>
        <dbReference type="ARBA" id="ARBA00022763"/>
    </source>
</evidence>
<keyword evidence="10" id="KW-0234">DNA repair</keyword>
<dbReference type="Gene3D" id="1.20.1580.10">
    <property type="entry name" value="ABC transporter ATPase like domain"/>
    <property type="match status" value="2"/>
</dbReference>
<dbReference type="GO" id="GO:0016887">
    <property type="term" value="F:ATP hydrolysis activity"/>
    <property type="evidence" value="ECO:0007669"/>
    <property type="project" value="InterPro"/>
</dbReference>
<comment type="subcellular location">
    <subcellularLocation>
        <location evidence="1">Cytoplasm</location>
    </subcellularLocation>
</comment>
<evidence type="ECO:0000256" key="7">
    <source>
        <dbReference type="ARBA" id="ARBA00022840"/>
    </source>
</evidence>
<evidence type="ECO:0000256" key="12">
    <source>
        <dbReference type="ARBA" id="ARBA00039316"/>
    </source>
</evidence>
<dbReference type="Gene3D" id="1.10.8.280">
    <property type="entry name" value="ABC transporter ATPase domain-like"/>
    <property type="match status" value="1"/>
</dbReference>
<evidence type="ECO:0000256" key="6">
    <source>
        <dbReference type="ARBA" id="ARBA00022769"/>
    </source>
</evidence>
<reference evidence="15" key="1">
    <citation type="submission" date="2020-02" db="EMBL/GenBank/DDBJ databases">
        <authorList>
            <person name="Shen X.-R."/>
            <person name="Zhang Y.-X."/>
        </authorList>
    </citation>
    <scope>NUCLEOTIDE SEQUENCE</scope>
    <source>
        <strain evidence="15">SYP-B3998</strain>
    </source>
</reference>
<dbReference type="PROSITE" id="PS00211">
    <property type="entry name" value="ABC_TRANSPORTER_1"/>
    <property type="match status" value="1"/>
</dbReference>
<feature type="domain" description="ABC transporter" evidence="14">
    <location>
        <begin position="464"/>
        <end position="810"/>
    </location>
</feature>
<dbReference type="InterPro" id="IPR003439">
    <property type="entry name" value="ABC_transporter-like_ATP-bd"/>
</dbReference>
<dbReference type="PANTHER" id="PTHR43152">
    <property type="entry name" value="UVRABC SYSTEM PROTEIN A"/>
    <property type="match status" value="1"/>
</dbReference>
<accession>A0A6G4A3V4</accession>
<keyword evidence="6" id="KW-0228">DNA excision</keyword>
<evidence type="ECO:0000256" key="2">
    <source>
        <dbReference type="ARBA" id="ARBA00022490"/>
    </source>
</evidence>
<protein>
    <recommendedName>
        <fullName evidence="12">UvrABC system protein A</fullName>
    </recommendedName>
    <alternativeName>
        <fullName evidence="13">Excinuclease ABC subunit A</fullName>
    </alternativeName>
</protein>
<evidence type="ECO:0000256" key="11">
    <source>
        <dbReference type="ARBA" id="ARBA00038000"/>
    </source>
</evidence>
<evidence type="ECO:0000256" key="3">
    <source>
        <dbReference type="ARBA" id="ARBA00022737"/>
    </source>
</evidence>
<keyword evidence="8" id="KW-0267">Excision nuclease</keyword>
<comment type="caution">
    <text evidence="15">The sequence shown here is derived from an EMBL/GenBank/DDBJ whole genome shotgun (WGS) entry which is preliminary data.</text>
</comment>
<evidence type="ECO:0000256" key="8">
    <source>
        <dbReference type="ARBA" id="ARBA00022881"/>
    </source>
</evidence>
<dbReference type="Gene3D" id="3.40.50.300">
    <property type="entry name" value="P-loop containing nucleotide triphosphate hydrolases"/>
    <property type="match status" value="2"/>
</dbReference>
<evidence type="ECO:0000256" key="1">
    <source>
        <dbReference type="ARBA" id="ARBA00004496"/>
    </source>
</evidence>
<dbReference type="GO" id="GO:0004518">
    <property type="term" value="F:nuclease activity"/>
    <property type="evidence" value="ECO:0007669"/>
    <property type="project" value="UniProtKB-KW"/>
</dbReference>
<dbReference type="PROSITE" id="PS50893">
    <property type="entry name" value="ABC_TRANSPORTER_2"/>
    <property type="match status" value="1"/>
</dbReference>
<keyword evidence="7" id="KW-0067">ATP-binding</keyword>
<evidence type="ECO:0000256" key="10">
    <source>
        <dbReference type="ARBA" id="ARBA00023204"/>
    </source>
</evidence>
<keyword evidence="2" id="KW-0963">Cytoplasm</keyword>
<dbReference type="GO" id="GO:0006281">
    <property type="term" value="P:DNA repair"/>
    <property type="evidence" value="ECO:0007669"/>
    <property type="project" value="UniProtKB-KW"/>
</dbReference>
<proteinExistence type="inferred from homology"/>
<evidence type="ECO:0000256" key="9">
    <source>
        <dbReference type="ARBA" id="ARBA00023125"/>
    </source>
</evidence>
<keyword evidence="9" id="KW-0238">DNA-binding</keyword>
<evidence type="ECO:0000313" key="15">
    <source>
        <dbReference type="EMBL" id="NEW09010.1"/>
    </source>
</evidence>
<keyword evidence="5" id="KW-0227">DNA damage</keyword>